<proteinExistence type="predicted"/>
<dbReference type="Proteomes" id="UP001055868">
    <property type="component" value="Chromosome"/>
</dbReference>
<keyword evidence="2" id="KW-1133">Transmembrane helix</keyword>
<protein>
    <submittedName>
        <fullName evidence="3">DUF4307 domain-containing protein</fullName>
    </submittedName>
</protein>
<keyword evidence="2" id="KW-0812">Transmembrane</keyword>
<gene>
    <name evidence="3" type="ORF">M4486_00430</name>
</gene>
<name>A0ABY4N905_9MICO</name>
<feature type="transmembrane region" description="Helical" evidence="2">
    <location>
        <begin position="32"/>
        <end position="50"/>
    </location>
</feature>
<evidence type="ECO:0000313" key="4">
    <source>
        <dbReference type="Proteomes" id="UP001055868"/>
    </source>
</evidence>
<keyword evidence="4" id="KW-1185">Reference proteome</keyword>
<dbReference type="EMBL" id="CP097218">
    <property type="protein sequence ID" value="UQN29854.1"/>
    <property type="molecule type" value="Genomic_DNA"/>
</dbReference>
<accession>A0ABY4N905</accession>
<sequence>MDAHAPSTPTGSTDPLASRYGGPLVPKRTARVLFVIGAVVFLAVLAFVGYRFADQPVTAKDVGYDHVDDDTISLTFQLTRSPGVDATCTVQALNAGRAQVGFREVEIPGGPERQVVRTVDIDTQGEAVSAEVISCQKA</sequence>
<reference evidence="3" key="1">
    <citation type="submission" date="2022-05" db="EMBL/GenBank/DDBJ databases">
        <title>Genomic analysis of Brachybacterium sp. CBA3104.</title>
        <authorList>
            <person name="Roh S.W."/>
            <person name="Kim Y.B."/>
            <person name="Kim Y."/>
        </authorList>
    </citation>
    <scope>NUCLEOTIDE SEQUENCE</scope>
    <source>
        <strain evidence="3">CBA3104</strain>
    </source>
</reference>
<dbReference type="InterPro" id="IPR025443">
    <property type="entry name" value="DUF4307"/>
</dbReference>
<evidence type="ECO:0000313" key="3">
    <source>
        <dbReference type="EMBL" id="UQN29854.1"/>
    </source>
</evidence>
<evidence type="ECO:0000256" key="1">
    <source>
        <dbReference type="SAM" id="MobiDB-lite"/>
    </source>
</evidence>
<evidence type="ECO:0000256" key="2">
    <source>
        <dbReference type="SAM" id="Phobius"/>
    </source>
</evidence>
<organism evidence="3 4">
    <name type="scientific">Brachybacterium kimchii</name>
    <dbReference type="NCBI Taxonomy" id="2942909"/>
    <lineage>
        <taxon>Bacteria</taxon>
        <taxon>Bacillati</taxon>
        <taxon>Actinomycetota</taxon>
        <taxon>Actinomycetes</taxon>
        <taxon>Micrococcales</taxon>
        <taxon>Dermabacteraceae</taxon>
        <taxon>Brachybacterium</taxon>
    </lineage>
</organism>
<dbReference type="Pfam" id="PF14155">
    <property type="entry name" value="DUF4307"/>
    <property type="match status" value="1"/>
</dbReference>
<dbReference type="RefSeq" id="WP_249479041.1">
    <property type="nucleotide sequence ID" value="NZ_CP097218.1"/>
</dbReference>
<feature type="region of interest" description="Disordered" evidence="1">
    <location>
        <begin position="1"/>
        <end position="20"/>
    </location>
</feature>
<keyword evidence="2" id="KW-0472">Membrane</keyword>